<dbReference type="PANTHER" id="PTHR43677">
    <property type="entry name" value="SHORT-CHAIN DEHYDROGENASE/REDUCTASE"/>
    <property type="match status" value="1"/>
</dbReference>
<dbReference type="PANTHER" id="PTHR43677:SF4">
    <property type="entry name" value="QUINONE OXIDOREDUCTASE-LIKE PROTEIN 2"/>
    <property type="match status" value="1"/>
</dbReference>
<dbReference type="Pfam" id="PF00107">
    <property type="entry name" value="ADH_zinc_N"/>
    <property type="match status" value="1"/>
</dbReference>
<dbReference type="SUPFAM" id="SSF51735">
    <property type="entry name" value="NAD(P)-binding Rossmann-fold domains"/>
    <property type="match status" value="1"/>
</dbReference>
<dbReference type="GO" id="GO:0016491">
    <property type="term" value="F:oxidoreductase activity"/>
    <property type="evidence" value="ECO:0007669"/>
    <property type="project" value="InterPro"/>
</dbReference>
<organism evidence="2 3">
    <name type="scientific">Psylliodes chrysocephalus</name>
    <dbReference type="NCBI Taxonomy" id="3402493"/>
    <lineage>
        <taxon>Eukaryota</taxon>
        <taxon>Metazoa</taxon>
        <taxon>Ecdysozoa</taxon>
        <taxon>Arthropoda</taxon>
        <taxon>Hexapoda</taxon>
        <taxon>Insecta</taxon>
        <taxon>Pterygota</taxon>
        <taxon>Neoptera</taxon>
        <taxon>Endopterygota</taxon>
        <taxon>Coleoptera</taxon>
        <taxon>Polyphaga</taxon>
        <taxon>Cucujiformia</taxon>
        <taxon>Chrysomeloidea</taxon>
        <taxon>Chrysomelidae</taxon>
        <taxon>Galerucinae</taxon>
        <taxon>Alticini</taxon>
        <taxon>Psylliodes</taxon>
    </lineage>
</organism>
<dbReference type="GO" id="GO:0005739">
    <property type="term" value="C:mitochondrion"/>
    <property type="evidence" value="ECO:0007669"/>
    <property type="project" value="TreeGrafter"/>
</dbReference>
<dbReference type="Gene3D" id="3.40.50.720">
    <property type="entry name" value="NAD(P)-binding Rossmann-like Domain"/>
    <property type="match status" value="1"/>
</dbReference>
<protein>
    <recommendedName>
        <fullName evidence="1">Enoyl reductase (ER) domain-containing protein</fullName>
    </recommendedName>
</protein>
<keyword evidence="3" id="KW-1185">Reference proteome</keyword>
<evidence type="ECO:0000313" key="2">
    <source>
        <dbReference type="EMBL" id="CAH1115067.1"/>
    </source>
</evidence>
<reference evidence="2" key="1">
    <citation type="submission" date="2022-01" db="EMBL/GenBank/DDBJ databases">
        <authorList>
            <person name="King R."/>
        </authorList>
    </citation>
    <scope>NUCLEOTIDE SEQUENCE</scope>
</reference>
<accession>A0A9P0D6D8</accession>
<dbReference type="OrthoDB" id="3509362at2759"/>
<sequence>MNKLFTRLISRSLNSYSKTDKLASTYKAAVLTEIGKPLEIQEKKPTSLKPTQVRVRVVYCSVNSVDVHKFKHESGDLPFIPGYELAGEVIERGKDVKNEQVMNGERVVGLSLSTFGGFAEQCVLDINDIWRIPGDLERKDAAVIAYGHSTALFTFSKLATIKEKDRVIISAGPAGMGLAAVDIAANVYRAQVIGLVDTEERGELVRQRGAFETVSFSDKLVKQCMKITENKGTSIVYDATGEKMMESIGSCVSVGGKIFHAAPYFYKTVPTPKCHSFVSVVSLKELRLQNNHLYRTIVNDTLQLASDNIIGAHLSAKYNLAQVNDAIKYIDERKCTGKVLIHMDS</sequence>
<dbReference type="InterPro" id="IPR011032">
    <property type="entry name" value="GroES-like_sf"/>
</dbReference>
<evidence type="ECO:0000313" key="3">
    <source>
        <dbReference type="Proteomes" id="UP001153636"/>
    </source>
</evidence>
<dbReference type="InterPro" id="IPR051397">
    <property type="entry name" value="Zn-ADH-like_protein"/>
</dbReference>
<dbReference type="InterPro" id="IPR013149">
    <property type="entry name" value="ADH-like_C"/>
</dbReference>
<dbReference type="AlphaFoldDB" id="A0A9P0D6D8"/>
<dbReference type="Pfam" id="PF08240">
    <property type="entry name" value="ADH_N"/>
    <property type="match status" value="1"/>
</dbReference>
<dbReference type="Gene3D" id="3.90.180.10">
    <property type="entry name" value="Medium-chain alcohol dehydrogenases, catalytic domain"/>
    <property type="match status" value="1"/>
</dbReference>
<feature type="domain" description="Enoyl reductase (ER)" evidence="1">
    <location>
        <begin position="35"/>
        <end position="341"/>
    </location>
</feature>
<dbReference type="Proteomes" id="UP001153636">
    <property type="component" value="Chromosome 9"/>
</dbReference>
<dbReference type="InterPro" id="IPR013154">
    <property type="entry name" value="ADH-like_N"/>
</dbReference>
<dbReference type="EMBL" id="OV651821">
    <property type="protein sequence ID" value="CAH1115067.1"/>
    <property type="molecule type" value="Genomic_DNA"/>
</dbReference>
<gene>
    <name evidence="2" type="ORF">PSYICH_LOCUS15516</name>
</gene>
<dbReference type="SMART" id="SM00829">
    <property type="entry name" value="PKS_ER"/>
    <property type="match status" value="1"/>
</dbReference>
<dbReference type="SUPFAM" id="SSF50129">
    <property type="entry name" value="GroES-like"/>
    <property type="match status" value="1"/>
</dbReference>
<proteinExistence type="predicted"/>
<dbReference type="InterPro" id="IPR020843">
    <property type="entry name" value="ER"/>
</dbReference>
<dbReference type="InterPro" id="IPR036291">
    <property type="entry name" value="NAD(P)-bd_dom_sf"/>
</dbReference>
<evidence type="ECO:0000259" key="1">
    <source>
        <dbReference type="SMART" id="SM00829"/>
    </source>
</evidence>
<name>A0A9P0D6D8_9CUCU</name>